<name>A0ACC2SFG5_9FUNG</name>
<organism evidence="1 2">
    <name type="scientific">Entomophthora muscae</name>
    <dbReference type="NCBI Taxonomy" id="34485"/>
    <lineage>
        <taxon>Eukaryota</taxon>
        <taxon>Fungi</taxon>
        <taxon>Fungi incertae sedis</taxon>
        <taxon>Zoopagomycota</taxon>
        <taxon>Entomophthoromycotina</taxon>
        <taxon>Entomophthoromycetes</taxon>
        <taxon>Entomophthorales</taxon>
        <taxon>Entomophthoraceae</taxon>
        <taxon>Entomophthora</taxon>
    </lineage>
</organism>
<protein>
    <submittedName>
        <fullName evidence="1">Uncharacterized protein</fullName>
    </submittedName>
</protein>
<dbReference type="Proteomes" id="UP001165960">
    <property type="component" value="Unassembled WGS sequence"/>
</dbReference>
<dbReference type="EMBL" id="QTSX02005099">
    <property type="protein sequence ID" value="KAJ9061096.1"/>
    <property type="molecule type" value="Genomic_DNA"/>
</dbReference>
<evidence type="ECO:0000313" key="1">
    <source>
        <dbReference type="EMBL" id="KAJ9061096.1"/>
    </source>
</evidence>
<sequence length="175" mass="19459">MLPPARSVCKSRPVARYDWEYRADESLQALWAKATLHQYDSTLYDGLCRRLVSLPSPSTPGQPTSEDLASFANAIHKKASIFALDPHAGKQPLGRSASIPAKVQAETSQLGMFNNDASLKYARRRIRLANDFDHMLAKGFPNLSDQAHPEFTIYISLTPKVASLPSYRQSIQTLN</sequence>
<comment type="caution">
    <text evidence="1">The sequence shown here is derived from an EMBL/GenBank/DDBJ whole genome shotgun (WGS) entry which is preliminary data.</text>
</comment>
<keyword evidence="2" id="KW-1185">Reference proteome</keyword>
<evidence type="ECO:0000313" key="2">
    <source>
        <dbReference type="Proteomes" id="UP001165960"/>
    </source>
</evidence>
<gene>
    <name evidence="1" type="ORF">DSO57_1024102</name>
</gene>
<proteinExistence type="predicted"/>
<reference evidence="1" key="1">
    <citation type="submission" date="2022-04" db="EMBL/GenBank/DDBJ databases">
        <title>Genome of the entomopathogenic fungus Entomophthora muscae.</title>
        <authorList>
            <person name="Elya C."/>
            <person name="Lovett B.R."/>
            <person name="Lee E."/>
            <person name="Macias A.M."/>
            <person name="Hajek A.E."/>
            <person name="De Bivort B.L."/>
            <person name="Kasson M.T."/>
            <person name="De Fine Licht H.H."/>
            <person name="Stajich J.E."/>
        </authorList>
    </citation>
    <scope>NUCLEOTIDE SEQUENCE</scope>
    <source>
        <strain evidence="1">Berkeley</strain>
    </source>
</reference>
<accession>A0ACC2SFG5</accession>